<dbReference type="Proteomes" id="UP000011115">
    <property type="component" value="Unassembled WGS sequence"/>
</dbReference>
<dbReference type="InParanoid" id="M1DJS1"/>
<feature type="region of interest" description="Disordered" evidence="1">
    <location>
        <begin position="130"/>
        <end position="188"/>
    </location>
</feature>
<name>M1DJS1_SOLTU</name>
<evidence type="ECO:0008006" key="4">
    <source>
        <dbReference type="Google" id="ProtNLM"/>
    </source>
</evidence>
<protein>
    <recommendedName>
        <fullName evidence="4">Integrase core domain containing protein</fullName>
    </recommendedName>
</protein>
<dbReference type="AlphaFoldDB" id="M1DJS1"/>
<dbReference type="Gramene" id="PGSC0003DMT400090151">
    <property type="protein sequence ID" value="PGSC0003DMT400090151"/>
    <property type="gene ID" value="PGSC0003DMG400039722"/>
</dbReference>
<reference evidence="3" key="1">
    <citation type="journal article" date="2011" name="Nature">
        <title>Genome sequence and analysis of the tuber crop potato.</title>
        <authorList>
            <consortium name="The Potato Genome Sequencing Consortium"/>
        </authorList>
    </citation>
    <scope>NUCLEOTIDE SEQUENCE [LARGE SCALE GENOMIC DNA]</scope>
    <source>
        <strain evidence="3">cv. DM1-3 516 R44</strain>
    </source>
</reference>
<proteinExistence type="predicted"/>
<feature type="compositionally biased region" description="Low complexity" evidence="1">
    <location>
        <begin position="139"/>
        <end position="149"/>
    </location>
</feature>
<accession>M1DJS1</accession>
<dbReference type="EnsemblPlants" id="PGSC0003DMT400090151">
    <property type="protein sequence ID" value="PGSC0003DMT400090151"/>
    <property type="gene ID" value="PGSC0003DMG400039722"/>
</dbReference>
<feature type="compositionally biased region" description="Low complexity" evidence="1">
    <location>
        <begin position="168"/>
        <end position="188"/>
    </location>
</feature>
<evidence type="ECO:0000313" key="2">
    <source>
        <dbReference type="EnsemblPlants" id="PGSC0003DMT400090151"/>
    </source>
</evidence>
<feature type="region of interest" description="Disordered" evidence="1">
    <location>
        <begin position="295"/>
        <end position="321"/>
    </location>
</feature>
<evidence type="ECO:0000256" key="1">
    <source>
        <dbReference type="SAM" id="MobiDB-lite"/>
    </source>
</evidence>
<organism evidence="2 3">
    <name type="scientific">Solanum tuberosum</name>
    <name type="common">Potato</name>
    <dbReference type="NCBI Taxonomy" id="4113"/>
    <lineage>
        <taxon>Eukaryota</taxon>
        <taxon>Viridiplantae</taxon>
        <taxon>Streptophyta</taxon>
        <taxon>Embryophyta</taxon>
        <taxon>Tracheophyta</taxon>
        <taxon>Spermatophyta</taxon>
        <taxon>Magnoliopsida</taxon>
        <taxon>eudicotyledons</taxon>
        <taxon>Gunneridae</taxon>
        <taxon>Pentapetalae</taxon>
        <taxon>asterids</taxon>
        <taxon>lamiids</taxon>
        <taxon>Solanales</taxon>
        <taxon>Solanaceae</taxon>
        <taxon>Solanoideae</taxon>
        <taxon>Solaneae</taxon>
        <taxon>Solanum</taxon>
    </lineage>
</organism>
<keyword evidence="3" id="KW-1185">Reference proteome</keyword>
<evidence type="ECO:0000313" key="3">
    <source>
        <dbReference type="Proteomes" id="UP000011115"/>
    </source>
</evidence>
<feature type="compositionally biased region" description="Basic and acidic residues" evidence="1">
    <location>
        <begin position="154"/>
        <end position="167"/>
    </location>
</feature>
<dbReference type="HOGENOM" id="CLU_867149_0_0_1"/>
<reference evidence="2" key="2">
    <citation type="submission" date="2015-06" db="UniProtKB">
        <authorList>
            <consortium name="EnsemblPlants"/>
        </authorList>
    </citation>
    <scope>IDENTIFICATION</scope>
    <source>
        <strain evidence="2">DM1-3 516 R44</strain>
    </source>
</reference>
<dbReference type="PaxDb" id="4113-PGSC0003DMT400090151"/>
<sequence>MQQPYVIAAQLLDGMTKINRYTREDQVSPLTFKLTKKQLGKDQERDQNMTKMMTQLDILAKNAMGAGARSINVMGVGCVSPDEAKFESLYNEEVNFLANQGGMYHANYPGQGDMARTNLDMPLRKRARGIVINEGATNPPKKGMTTPPKGGKGKGKELEAERPEHNSNSDGTPSSTSSQAPGSSTASQPTRIIQAIIMKMGHLAHFVDIQATRLEAASTDFTSLLEAADDMNSPATFEIPPATTRDVPMDNVAAEESKAETDEEQIELPDETIYRDLPDLEETIVQLVIQTSLTDTSMSGPSGASADVTPGTDAPTDGATV</sequence>